<dbReference type="AlphaFoldDB" id="A0A414ZRI9"/>
<dbReference type="RefSeq" id="WP_118257300.1">
    <property type="nucleotide sequence ID" value="NZ_QRKN01000001.1"/>
</dbReference>
<sequence>MGIAKAKSKYHVDISEQGKKNRTYKGVTYDSLTELRFLQEFIEPRMKSGEILSYERQVEYVLQEKFKYNGKTILPIKYRSDFNVIWADGTLQVFDVKGNPDSMSLLKRKMMWCKYPEANLTFICRNLKYGGWVEFDTLKKLRKEAKKAKS</sequence>
<dbReference type="EMBL" id="QRKN01000001">
    <property type="protein sequence ID" value="RHI25824.1"/>
    <property type="molecule type" value="Genomic_DNA"/>
</dbReference>
<organism evidence="1 2">
    <name type="scientific">Agathobacter rectalis</name>
    <dbReference type="NCBI Taxonomy" id="39491"/>
    <lineage>
        <taxon>Bacteria</taxon>
        <taxon>Bacillati</taxon>
        <taxon>Bacillota</taxon>
        <taxon>Clostridia</taxon>
        <taxon>Lachnospirales</taxon>
        <taxon>Lachnospiraceae</taxon>
        <taxon>Agathobacter</taxon>
    </lineage>
</organism>
<reference evidence="1 2" key="1">
    <citation type="submission" date="2018-08" db="EMBL/GenBank/DDBJ databases">
        <title>A genome reference for cultivated species of the human gut microbiota.</title>
        <authorList>
            <person name="Zou Y."/>
            <person name="Xue W."/>
            <person name="Luo G."/>
        </authorList>
    </citation>
    <scope>NUCLEOTIDE SEQUENCE [LARGE SCALE GENOMIC DNA]</scope>
    <source>
        <strain evidence="1 2">AM16-11</strain>
    </source>
</reference>
<evidence type="ECO:0000313" key="1">
    <source>
        <dbReference type="EMBL" id="RHI25824.1"/>
    </source>
</evidence>
<comment type="caution">
    <text evidence="1">The sequence shown here is derived from an EMBL/GenBank/DDBJ whole genome shotgun (WGS) entry which is preliminary data.</text>
</comment>
<proteinExistence type="predicted"/>
<evidence type="ECO:0000313" key="2">
    <source>
        <dbReference type="Proteomes" id="UP000285865"/>
    </source>
</evidence>
<gene>
    <name evidence="1" type="ORF">DW172_03865</name>
</gene>
<name>A0A414ZRI9_9FIRM</name>
<protein>
    <submittedName>
        <fullName evidence="1">DUF1064 domain-containing protein</fullName>
    </submittedName>
</protein>
<dbReference type="Pfam" id="PF06356">
    <property type="entry name" value="DUF1064"/>
    <property type="match status" value="1"/>
</dbReference>
<dbReference type="InterPro" id="IPR009414">
    <property type="entry name" value="DUF1064"/>
</dbReference>
<dbReference type="Proteomes" id="UP000285865">
    <property type="component" value="Unassembled WGS sequence"/>
</dbReference>
<accession>A0A414ZRI9</accession>